<feature type="compositionally biased region" description="Basic and acidic residues" evidence="1">
    <location>
        <begin position="30"/>
        <end position="39"/>
    </location>
</feature>
<evidence type="ECO:0000313" key="3">
    <source>
        <dbReference type="Proteomes" id="UP000030664"/>
    </source>
</evidence>
<feature type="compositionally biased region" description="Basic residues" evidence="1">
    <location>
        <begin position="13"/>
        <end position="23"/>
    </location>
</feature>
<dbReference type="AlphaFoldDB" id="A0A0B0D5V0"/>
<proteinExistence type="predicted"/>
<dbReference type="EMBL" id="JROM01000062">
    <property type="protein sequence ID" value="KHE73341.1"/>
    <property type="molecule type" value="Genomic_DNA"/>
</dbReference>
<evidence type="ECO:0000313" key="2">
    <source>
        <dbReference type="EMBL" id="KHE73341.1"/>
    </source>
</evidence>
<organism evidence="2 3">
    <name type="scientific">Kocuria marina</name>
    <dbReference type="NCBI Taxonomy" id="223184"/>
    <lineage>
        <taxon>Bacteria</taxon>
        <taxon>Bacillati</taxon>
        <taxon>Actinomycetota</taxon>
        <taxon>Actinomycetes</taxon>
        <taxon>Micrococcales</taxon>
        <taxon>Micrococcaceae</taxon>
        <taxon>Kocuria</taxon>
    </lineage>
</organism>
<comment type="caution">
    <text evidence="2">The sequence shown here is derived from an EMBL/GenBank/DDBJ whole genome shotgun (WGS) entry which is preliminary data.</text>
</comment>
<evidence type="ECO:0000256" key="1">
    <source>
        <dbReference type="SAM" id="MobiDB-lite"/>
    </source>
</evidence>
<reference evidence="2 3" key="1">
    <citation type="submission" date="2014-09" db="EMBL/GenBank/DDBJ databases">
        <title>High-quality draft genome sequence of Kocuria marina SO9-6, an actinobacterium isolated from a copper mine.</title>
        <authorList>
            <person name="Castro D.B."/>
            <person name="Pereira L.B."/>
            <person name="Silva M.V."/>
            <person name="Silva B.P."/>
            <person name="Zanardi B.R."/>
            <person name="Carlos C."/>
            <person name="Belgini D.R."/>
            <person name="Limache E.G."/>
            <person name="Lacerda G.V."/>
            <person name="Nery M.B."/>
            <person name="Gomes M.B."/>
            <person name="Souza S."/>
            <person name="Silva T.M."/>
            <person name="Rodrigues V.D."/>
            <person name="Paulino L.C."/>
            <person name="Vicentini R."/>
            <person name="Ferraz L.F."/>
            <person name="Ottoboni L.M."/>
        </authorList>
    </citation>
    <scope>NUCLEOTIDE SEQUENCE [LARGE SCALE GENOMIC DNA]</scope>
    <source>
        <strain evidence="2 3">SO9-6</strain>
    </source>
</reference>
<gene>
    <name evidence="2" type="ORF">AS25_13460</name>
</gene>
<sequence length="76" mass="8121">MSAPDPTAAGRFGGRRRRGHRRATGGTAPDAERALRADEWGAGPEALGSDAPDPREAVAESGHAQWLKQQRPPHWG</sequence>
<feature type="region of interest" description="Disordered" evidence="1">
    <location>
        <begin position="1"/>
        <end position="76"/>
    </location>
</feature>
<accession>A0A0B0D5V0</accession>
<name>A0A0B0D5V0_9MICC</name>
<dbReference type="eggNOG" id="ENOG5031RM7">
    <property type="taxonomic scope" value="Bacteria"/>
</dbReference>
<dbReference type="Proteomes" id="UP000030664">
    <property type="component" value="Unassembled WGS sequence"/>
</dbReference>
<protein>
    <submittedName>
        <fullName evidence="2">Uncharacterized protein</fullName>
    </submittedName>
</protein>